<feature type="non-terminal residue" evidence="1">
    <location>
        <position position="1"/>
    </location>
</feature>
<accession>A0AA40FUX9</accession>
<name>A0AA40FUX9_9HYME</name>
<reference evidence="1" key="1">
    <citation type="submission" date="2021-10" db="EMBL/GenBank/DDBJ databases">
        <title>Melipona bicolor Genome sequencing and assembly.</title>
        <authorList>
            <person name="Araujo N.S."/>
            <person name="Arias M.C."/>
        </authorList>
    </citation>
    <scope>NUCLEOTIDE SEQUENCE</scope>
    <source>
        <strain evidence="1">USP_2M_L1-L4_2017</strain>
        <tissue evidence="1">Whole body</tissue>
    </source>
</reference>
<sequence length="85" mass="9735">YTLTGNKKLENKKRRVSWSVVVEARHPVGSGSAKQDHWLYTVNRFYTQIETLSTGRGYLVRKERCASRSNSGQILTLTSSQSRYP</sequence>
<protein>
    <submittedName>
        <fullName evidence="1">Uncharacterized protein</fullName>
    </submittedName>
</protein>
<evidence type="ECO:0000313" key="1">
    <source>
        <dbReference type="EMBL" id="KAK1125345.1"/>
    </source>
</evidence>
<dbReference type="Proteomes" id="UP001177670">
    <property type="component" value="Unassembled WGS sequence"/>
</dbReference>
<dbReference type="EMBL" id="JAHYIQ010000016">
    <property type="protein sequence ID" value="KAK1125345.1"/>
    <property type="molecule type" value="Genomic_DNA"/>
</dbReference>
<proteinExistence type="predicted"/>
<organism evidence="1 2">
    <name type="scientific">Melipona bicolor</name>
    <dbReference type="NCBI Taxonomy" id="60889"/>
    <lineage>
        <taxon>Eukaryota</taxon>
        <taxon>Metazoa</taxon>
        <taxon>Ecdysozoa</taxon>
        <taxon>Arthropoda</taxon>
        <taxon>Hexapoda</taxon>
        <taxon>Insecta</taxon>
        <taxon>Pterygota</taxon>
        <taxon>Neoptera</taxon>
        <taxon>Endopterygota</taxon>
        <taxon>Hymenoptera</taxon>
        <taxon>Apocrita</taxon>
        <taxon>Aculeata</taxon>
        <taxon>Apoidea</taxon>
        <taxon>Anthophila</taxon>
        <taxon>Apidae</taxon>
        <taxon>Melipona</taxon>
    </lineage>
</organism>
<evidence type="ECO:0000313" key="2">
    <source>
        <dbReference type="Proteomes" id="UP001177670"/>
    </source>
</evidence>
<keyword evidence="2" id="KW-1185">Reference proteome</keyword>
<gene>
    <name evidence="1" type="ORF">K0M31_005715</name>
</gene>
<dbReference type="AlphaFoldDB" id="A0AA40FUX9"/>
<comment type="caution">
    <text evidence="1">The sequence shown here is derived from an EMBL/GenBank/DDBJ whole genome shotgun (WGS) entry which is preliminary data.</text>
</comment>